<feature type="compositionally biased region" description="Basic and acidic residues" evidence="1">
    <location>
        <begin position="1580"/>
        <end position="1591"/>
    </location>
</feature>
<feature type="compositionally biased region" description="Basic and acidic residues" evidence="1">
    <location>
        <begin position="940"/>
        <end position="971"/>
    </location>
</feature>
<evidence type="ECO:0000313" key="3">
    <source>
        <dbReference type="EMBL" id="KAL1845750.1"/>
    </source>
</evidence>
<feature type="region of interest" description="Disordered" evidence="1">
    <location>
        <begin position="448"/>
        <end position="736"/>
    </location>
</feature>
<feature type="compositionally biased region" description="Acidic residues" evidence="1">
    <location>
        <begin position="515"/>
        <end position="524"/>
    </location>
</feature>
<dbReference type="Proteomes" id="UP001586593">
    <property type="component" value="Unassembled WGS sequence"/>
</dbReference>
<feature type="compositionally biased region" description="Acidic residues" evidence="1">
    <location>
        <begin position="149"/>
        <end position="165"/>
    </location>
</feature>
<feature type="compositionally biased region" description="Basic and acidic residues" evidence="1">
    <location>
        <begin position="616"/>
        <end position="634"/>
    </location>
</feature>
<name>A0ABR3VV56_9PEZI</name>
<feature type="compositionally biased region" description="Basic and acidic residues" evidence="1">
    <location>
        <begin position="1387"/>
        <end position="1401"/>
    </location>
</feature>
<sequence length="1670" mass="179343">MTRHESLRLRLVVRRHGLPEVRVVFPVSLDHEPTVAKLLEQVNETVPLESTDWGLEDYVVELRDREGTAFECLHFQPLRSVLLPDEEVFIRPLFTEDRKKRLLSGRDQISRDGRHLIDGLPFGRPRLKPPKGRPPVSIPPLKRRRLTYPDDDEEEDLDEDEDDDEDYQPMLLTEHGEADEQDPSSVKVAADFADADDEGEEGLEDGDAADEDSEQDGGDDEDGEEEEEQEEEGDEDKDDEYADIDETELADLEEEVRALHGDRDETADGGEGGQGKERTGGASVLDSERRLARLSALDKITALRAAFPLVDPLTCGKVLEQCGKSETRAYKQLGKSYRPSLSRRQMQHFLRSLSAPSSPRRPNGRRPSEHEQEQAHEDSEEHDSEQADGSGGDSGAESVSSLVKHYDSHGFPDGSILAGTASTHMAESLRRAGELVKLPVHIKFDDKAEAAAARQQQTHDGTRTSESGGESAADGEEDAESESPASPSDSDSEEESNSASDDVSSSGDSSSSSSSEEEDDDSGPEEAPARPSRQQLSESDSDGGSSDDESQPAGGSRDDNDDDGGTQNQVNGTHLSNGVVQRHVDARPAASARSESSSSVSSSDSGSRSVSTSDSDTSREEEDHRRKTDGKDMSIRGQSTQAPQAQAEKPPSSLGRPHDAHTQKSSDVTDAATARRASPSLVAPGSGLRKTKARNARRRAALKAAKARKLQQEEEGSASQQTIVSQPSSRAESNATAALEALKSALLQKLDQVADGGELLDRTDHADHGMVGGGGGGDGGGPSSPRRQGTVQDDDGSTDTVAGAPDPSRRKSKLDVSAGRRVLFGALGLRTPKTKADEDEIRERLMKDVRPLVNARLVESTSRSVVDDDDDDDEAWREKINYRAVECCHPGVELSEPPFPFVQRWDPQQQQSAWRTSGSGKKRGATEYHDEDEYGGGGRESAKKKQKHEEQSRDASHRHSAADHYDGEDGKGQVVLNYDDDVREEAWAGSDPLTEHSQLTDLDDLPSLPKDLSALPPLRPGEAKVGMVVTWKQWILSRATNWQPSILDLTGLVVHVNDNDNAGDAQQLRIILAKRDRHVDRNEKTYDEEGNRVYDRFEAPDLDDDGGVADDEGAAAEDGYRTLAFSDMIEPRILQQPLPSLHDDRPPAREPIAENASGEDNGPAQSQAGAEATEKTLGKGSQVDGRMSASQQDGDVVAGKEESVIPETILLPPQEAEESLSQSASLGSSAAVDVSISDDRREEISHLIAPMDGAADEQPEGEARPVQSGNSSAAMHEGPVPSPSASSPRSGRQPDPGHSFDLGREQLEDTVESGGGFSATLGSTPRQGVASDKASGSRNGAATSPNESLPLLSEALSSSQVTGSNESPSRRGATRAAAGAQQSTNVRPKEYPSRHVVEVHLKTAPAQDKTADEAKADQNGSTHSKTNRSRLQGAARSSPLSTRAPPASTESAQVPSRQPGDSSTKASRVTTARVAKQQQQQHVQPPISPPPVTRSQSRRRTSSPFSLPSGTQVVSLLSSSSGSGSEEESDGSSDDESDSSADAVERNADDDADETYRGASSPVLTDLGWVRKATQAGARPGERPSGDGDGGRRRRGRPAKRRGESPTITVGVEDGKSPRRGRATGLSQRETRASSAKAKSNAKQEEVSSPASPGLRKTPRRRASVGQKGR</sequence>
<organism evidence="3 4">
    <name type="scientific">Phialemonium thermophilum</name>
    <dbReference type="NCBI Taxonomy" id="223376"/>
    <lineage>
        <taxon>Eukaryota</taxon>
        <taxon>Fungi</taxon>
        <taxon>Dikarya</taxon>
        <taxon>Ascomycota</taxon>
        <taxon>Pezizomycotina</taxon>
        <taxon>Sordariomycetes</taxon>
        <taxon>Sordariomycetidae</taxon>
        <taxon>Cephalothecales</taxon>
        <taxon>Cephalothecaceae</taxon>
        <taxon>Phialemonium</taxon>
    </lineage>
</organism>
<feature type="domain" description="DUF7357" evidence="2">
    <location>
        <begin position="7"/>
        <end position="140"/>
    </location>
</feature>
<reference evidence="3 4" key="1">
    <citation type="journal article" date="2024" name="Commun. Biol.">
        <title>Comparative genomic analysis of thermophilic fungi reveals convergent evolutionary adaptations and gene losses.</title>
        <authorList>
            <person name="Steindorff A.S."/>
            <person name="Aguilar-Pontes M.V."/>
            <person name="Robinson A.J."/>
            <person name="Andreopoulos B."/>
            <person name="LaButti K."/>
            <person name="Kuo A."/>
            <person name="Mondo S."/>
            <person name="Riley R."/>
            <person name="Otillar R."/>
            <person name="Haridas S."/>
            <person name="Lipzen A."/>
            <person name="Grimwood J."/>
            <person name="Schmutz J."/>
            <person name="Clum A."/>
            <person name="Reid I.D."/>
            <person name="Moisan M.C."/>
            <person name="Butler G."/>
            <person name="Nguyen T.T.M."/>
            <person name="Dewar K."/>
            <person name="Conant G."/>
            <person name="Drula E."/>
            <person name="Henrissat B."/>
            <person name="Hansel C."/>
            <person name="Singer S."/>
            <person name="Hutchinson M.I."/>
            <person name="de Vries R.P."/>
            <person name="Natvig D.O."/>
            <person name="Powell A.J."/>
            <person name="Tsang A."/>
            <person name="Grigoriev I.V."/>
        </authorList>
    </citation>
    <scope>NUCLEOTIDE SEQUENCE [LARGE SCALE GENOMIC DNA]</scope>
    <source>
        <strain evidence="3 4">ATCC 24622</strain>
    </source>
</reference>
<feature type="region of interest" description="Disordered" evidence="1">
    <location>
        <begin position="114"/>
        <end position="165"/>
    </location>
</feature>
<feature type="compositionally biased region" description="Low complexity" evidence="1">
    <location>
        <begin position="497"/>
        <end position="514"/>
    </location>
</feature>
<feature type="region of interest" description="Disordered" evidence="1">
    <location>
        <begin position="891"/>
        <end position="973"/>
    </location>
</feature>
<feature type="region of interest" description="Disordered" evidence="1">
    <location>
        <begin position="758"/>
        <end position="816"/>
    </location>
</feature>
<proteinExistence type="predicted"/>
<keyword evidence="4" id="KW-1185">Reference proteome</keyword>
<feature type="compositionally biased region" description="Low complexity" evidence="1">
    <location>
        <begin position="1283"/>
        <end position="1294"/>
    </location>
</feature>
<feature type="compositionally biased region" description="Low complexity" evidence="1">
    <location>
        <begin position="1370"/>
        <end position="1384"/>
    </location>
</feature>
<evidence type="ECO:0000313" key="4">
    <source>
        <dbReference type="Proteomes" id="UP001586593"/>
    </source>
</evidence>
<dbReference type="Pfam" id="PF24054">
    <property type="entry name" value="DUF7357"/>
    <property type="match status" value="1"/>
</dbReference>
<feature type="compositionally biased region" description="Acidic residues" evidence="1">
    <location>
        <begin position="1525"/>
        <end position="1539"/>
    </location>
</feature>
<dbReference type="EMBL" id="JAZHXJ010001079">
    <property type="protein sequence ID" value="KAL1845750.1"/>
    <property type="molecule type" value="Genomic_DNA"/>
</dbReference>
<feature type="compositionally biased region" description="Gly residues" evidence="1">
    <location>
        <begin position="770"/>
        <end position="782"/>
    </location>
</feature>
<feature type="compositionally biased region" description="Polar residues" evidence="1">
    <location>
        <begin position="717"/>
        <end position="736"/>
    </location>
</feature>
<feature type="compositionally biased region" description="Acidic residues" evidence="1">
    <location>
        <begin position="539"/>
        <end position="550"/>
    </location>
</feature>
<feature type="region of interest" description="Disordered" evidence="1">
    <location>
        <begin position="195"/>
        <end position="286"/>
    </location>
</feature>
<feature type="compositionally biased region" description="Low complexity" evidence="1">
    <location>
        <begin position="587"/>
        <end position="615"/>
    </location>
</feature>
<feature type="compositionally biased region" description="Low complexity" evidence="1">
    <location>
        <begin position="1219"/>
        <end position="1235"/>
    </location>
</feature>
<feature type="compositionally biased region" description="Basic and acidic residues" evidence="1">
    <location>
        <begin position="759"/>
        <end position="768"/>
    </location>
</feature>
<accession>A0ABR3VV56</accession>
<feature type="compositionally biased region" description="Low complexity" evidence="1">
    <location>
        <begin position="1344"/>
        <end position="1359"/>
    </location>
</feature>
<feature type="compositionally biased region" description="Low complexity" evidence="1">
    <location>
        <begin position="350"/>
        <end position="361"/>
    </location>
</feature>
<feature type="compositionally biased region" description="Polar residues" evidence="1">
    <location>
        <begin position="1508"/>
        <end position="1517"/>
    </location>
</feature>
<feature type="compositionally biased region" description="Basic and acidic residues" evidence="1">
    <location>
        <begin position="255"/>
        <end position="266"/>
    </location>
</feature>
<feature type="compositionally biased region" description="Polar residues" evidence="1">
    <location>
        <begin position="566"/>
        <end position="579"/>
    </location>
</feature>
<feature type="compositionally biased region" description="Basic and acidic residues" evidence="1">
    <location>
        <begin position="366"/>
        <end position="379"/>
    </location>
</feature>
<feature type="compositionally biased region" description="Polar residues" evidence="1">
    <location>
        <begin position="1334"/>
        <end position="1343"/>
    </location>
</feature>
<evidence type="ECO:0000259" key="2">
    <source>
        <dbReference type="Pfam" id="PF24054"/>
    </source>
</evidence>
<feature type="region of interest" description="Disordered" evidence="1">
    <location>
        <begin position="322"/>
        <end position="418"/>
    </location>
</feature>
<gene>
    <name evidence="3" type="ORF">VTK73DRAFT_451</name>
</gene>
<feature type="compositionally biased region" description="Acidic residues" evidence="1">
    <location>
        <begin position="195"/>
        <end position="254"/>
    </location>
</feature>
<feature type="compositionally biased region" description="Polar residues" evidence="1">
    <location>
        <begin position="906"/>
        <end position="919"/>
    </location>
</feature>
<protein>
    <recommendedName>
        <fullName evidence="2">DUF7357 domain-containing protein</fullName>
    </recommendedName>
</protein>
<comment type="caution">
    <text evidence="3">The sequence shown here is derived from an EMBL/GenBank/DDBJ whole genome shotgun (WGS) entry which is preliminary data.</text>
</comment>
<feature type="compositionally biased region" description="Basic residues" evidence="1">
    <location>
        <begin position="1657"/>
        <end position="1670"/>
    </location>
</feature>
<feature type="compositionally biased region" description="Polar residues" evidence="1">
    <location>
        <begin position="1448"/>
        <end position="1470"/>
    </location>
</feature>
<dbReference type="InterPro" id="IPR055781">
    <property type="entry name" value="DUF7357"/>
</dbReference>
<feature type="region of interest" description="Disordered" evidence="1">
    <location>
        <begin position="1136"/>
        <end position="1670"/>
    </location>
</feature>
<evidence type="ECO:0000256" key="1">
    <source>
        <dbReference type="SAM" id="MobiDB-lite"/>
    </source>
</evidence>
<feature type="compositionally biased region" description="Basic and acidic residues" evidence="1">
    <location>
        <begin position="1141"/>
        <end position="1152"/>
    </location>
</feature>
<feature type="compositionally biased region" description="Basic residues" evidence="1">
    <location>
        <begin position="689"/>
        <end position="709"/>
    </location>
</feature>